<dbReference type="InterPro" id="IPR013783">
    <property type="entry name" value="Ig-like_fold"/>
</dbReference>
<dbReference type="SMART" id="SM00060">
    <property type="entry name" value="FN3"/>
    <property type="match status" value="1"/>
</dbReference>
<dbReference type="EMBL" id="CAFABE010000110">
    <property type="protein sequence ID" value="CAB4834123.1"/>
    <property type="molecule type" value="Genomic_DNA"/>
</dbReference>
<dbReference type="CDD" id="cd00063">
    <property type="entry name" value="FN3"/>
    <property type="match status" value="1"/>
</dbReference>
<dbReference type="PROSITE" id="PS50853">
    <property type="entry name" value="FN3"/>
    <property type="match status" value="1"/>
</dbReference>
<protein>
    <submittedName>
        <fullName evidence="3">Unannotated protein</fullName>
    </submittedName>
</protein>
<dbReference type="GO" id="GO:0016020">
    <property type="term" value="C:membrane"/>
    <property type="evidence" value="ECO:0007669"/>
    <property type="project" value="InterPro"/>
</dbReference>
<dbReference type="InterPro" id="IPR015919">
    <property type="entry name" value="Cadherin-like_sf"/>
</dbReference>
<feature type="domain" description="Bulb-type lectin" evidence="2">
    <location>
        <begin position="428"/>
        <end position="537"/>
    </location>
</feature>
<dbReference type="SUPFAM" id="SSF49265">
    <property type="entry name" value="Fibronectin type III"/>
    <property type="match status" value="1"/>
</dbReference>
<name>A0A6J7AMT7_9ZZZZ</name>
<organism evidence="3">
    <name type="scientific">freshwater metagenome</name>
    <dbReference type="NCBI Taxonomy" id="449393"/>
    <lineage>
        <taxon>unclassified sequences</taxon>
        <taxon>metagenomes</taxon>
        <taxon>ecological metagenomes</taxon>
    </lineage>
</organism>
<dbReference type="InterPro" id="IPR036426">
    <property type="entry name" value="Bulb-type_lectin_dom_sf"/>
</dbReference>
<dbReference type="SUPFAM" id="SSF51110">
    <property type="entry name" value="alpha-D-mannose-specific plant lectins"/>
    <property type="match status" value="3"/>
</dbReference>
<dbReference type="Pfam" id="PF05345">
    <property type="entry name" value="He_PIG"/>
    <property type="match status" value="2"/>
</dbReference>
<dbReference type="Gene3D" id="2.90.10.10">
    <property type="entry name" value="Bulb-type lectin domain"/>
    <property type="match status" value="4"/>
</dbReference>
<sequence length="537" mass="54726">MGGATGAQNIALSTGSFALQSTWSNLSMSCAVTGASFSNQNVISLTTPPGQSATVQTPFRLQLSATDSGSSPITYRSTGLPSGLTLDFASGLISGTPTASGVYPIALSVTDDTGITANATFTITVRNAIAVITPPIQNVLIQTPFSLQISASDNGGVQMAYAATGLPNGLSIGASSGLISGTPTTSGSSTVGVSVSDASGASVTVSFSMTVQVPFNPGPPSVPLNVRASTTANQISVFWNPPSLGSPVLSYRVTASPGGSFCITASTSCVVRGLSPGTRYQVTLSSSSSEGAGVMASLFVTTDQFSSLGVGQSLAINQEVTSPDGRFATVMQSDGNLVTYGPGGARWNTGTSGKGGVLVVFQGDGNIVMYTSSWKAVWASWSRSSHAGLLVLQNDGNFVGYNSMAQPVWSSFTGPLSEPAFAVPPEARTAIGPGAQLAPGQAMFSSNGAYMAIMQGDGNFVIYSGGGAVWSSGTSGHPGSSLIFQSDGNIVVYSPTRVALWATWSMGAYPPSALVLQGDGNLVEYNIWAFPMWASRR</sequence>
<dbReference type="InterPro" id="IPR001480">
    <property type="entry name" value="Bulb-type_lectin_dom"/>
</dbReference>
<evidence type="ECO:0000313" key="3">
    <source>
        <dbReference type="EMBL" id="CAB4834123.1"/>
    </source>
</evidence>
<feature type="domain" description="Bulb-type lectin" evidence="2">
    <location>
        <begin position="305"/>
        <end position="413"/>
    </location>
</feature>
<proteinExistence type="predicted"/>
<accession>A0A6J7AMT7</accession>
<dbReference type="Gene3D" id="2.60.40.10">
    <property type="entry name" value="Immunoglobulins"/>
    <property type="match status" value="3"/>
</dbReference>
<dbReference type="InterPro" id="IPR036116">
    <property type="entry name" value="FN3_sf"/>
</dbReference>
<evidence type="ECO:0000259" key="2">
    <source>
        <dbReference type="PROSITE" id="PS50927"/>
    </source>
</evidence>
<dbReference type="SMART" id="SM00108">
    <property type="entry name" value="B_lectin"/>
    <property type="match status" value="2"/>
</dbReference>
<reference evidence="3" key="1">
    <citation type="submission" date="2020-05" db="EMBL/GenBank/DDBJ databases">
        <authorList>
            <person name="Chiriac C."/>
            <person name="Salcher M."/>
            <person name="Ghai R."/>
            <person name="Kavagutti S V."/>
        </authorList>
    </citation>
    <scope>NUCLEOTIDE SEQUENCE</scope>
</reference>
<dbReference type="InterPro" id="IPR003961">
    <property type="entry name" value="FN3_dom"/>
</dbReference>
<dbReference type="AlphaFoldDB" id="A0A6J7AMT7"/>
<dbReference type="PROSITE" id="PS50927">
    <property type="entry name" value="BULB_LECTIN"/>
    <property type="match status" value="2"/>
</dbReference>
<feature type="domain" description="Fibronectin type-III" evidence="1">
    <location>
        <begin position="219"/>
        <end position="306"/>
    </location>
</feature>
<gene>
    <name evidence="3" type="ORF">UFOPK3164_01584</name>
</gene>
<evidence type="ECO:0000259" key="1">
    <source>
        <dbReference type="PROSITE" id="PS50853"/>
    </source>
</evidence>
<dbReference type="Pfam" id="PF00041">
    <property type="entry name" value="fn3"/>
    <property type="match status" value="1"/>
</dbReference>
<dbReference type="SUPFAM" id="SSF49313">
    <property type="entry name" value="Cadherin-like"/>
    <property type="match status" value="2"/>
</dbReference>
<dbReference type="GO" id="GO:0005509">
    <property type="term" value="F:calcium ion binding"/>
    <property type="evidence" value="ECO:0007669"/>
    <property type="project" value="InterPro"/>
</dbReference>